<keyword evidence="5 10" id="KW-0175">Coiled coil</keyword>
<feature type="region of interest" description="Disordered" evidence="11">
    <location>
        <begin position="146"/>
        <end position="180"/>
    </location>
</feature>
<keyword evidence="3" id="KW-0963">Cytoplasm</keyword>
<proteinExistence type="inferred from homology"/>
<evidence type="ECO:0000256" key="6">
    <source>
        <dbReference type="ARBA" id="ARBA00023069"/>
    </source>
</evidence>
<evidence type="ECO:0000256" key="9">
    <source>
        <dbReference type="ARBA" id="ARBA00046435"/>
    </source>
</evidence>
<dbReference type="InterPro" id="IPR008805">
    <property type="entry name" value="RIB43A"/>
</dbReference>
<evidence type="ECO:0000256" key="7">
    <source>
        <dbReference type="ARBA" id="ARBA00023212"/>
    </source>
</evidence>
<dbReference type="PANTHER" id="PTHR14517:SF6">
    <property type="entry name" value="RE41410P"/>
    <property type="match status" value="1"/>
</dbReference>
<accession>A0AAN9Z238</accession>
<comment type="caution">
    <text evidence="12">The sequence shown here is derived from an EMBL/GenBank/DDBJ whole genome shotgun (WGS) entry which is preliminary data.</text>
</comment>
<feature type="compositionally biased region" description="Basic and acidic residues" evidence="11">
    <location>
        <begin position="163"/>
        <end position="180"/>
    </location>
</feature>
<name>A0AAN9Z238_9ORTH</name>
<protein>
    <recommendedName>
        <fullName evidence="14">RIB43A-like with coiled-coils protein 2</fullName>
    </recommendedName>
</protein>
<evidence type="ECO:0000256" key="1">
    <source>
        <dbReference type="ARBA" id="ARBA00004611"/>
    </source>
</evidence>
<keyword evidence="8" id="KW-0966">Cell projection</keyword>
<comment type="similarity">
    <text evidence="2">Belongs to the RIB43A family.</text>
</comment>
<evidence type="ECO:0000256" key="11">
    <source>
        <dbReference type="SAM" id="MobiDB-lite"/>
    </source>
</evidence>
<keyword evidence="6" id="KW-0969">Cilium</keyword>
<evidence type="ECO:0008006" key="14">
    <source>
        <dbReference type="Google" id="ProtNLM"/>
    </source>
</evidence>
<keyword evidence="4" id="KW-0282">Flagellum</keyword>
<comment type="subcellular location">
    <subcellularLocation>
        <location evidence="1">Cytoplasm</location>
        <location evidence="1">Cytoskeleton</location>
        <location evidence="1">Flagellum axoneme</location>
    </subcellularLocation>
</comment>
<keyword evidence="7" id="KW-0206">Cytoskeleton</keyword>
<dbReference type="EMBL" id="JAZDUA010000391">
    <property type="protein sequence ID" value="KAK7793283.1"/>
    <property type="molecule type" value="Genomic_DNA"/>
</dbReference>
<evidence type="ECO:0000256" key="10">
    <source>
        <dbReference type="SAM" id="Coils"/>
    </source>
</evidence>
<evidence type="ECO:0000256" key="8">
    <source>
        <dbReference type="ARBA" id="ARBA00023273"/>
    </source>
</evidence>
<sequence>MTTSEGHAASSKLSKPNYLGTVICSSVFGFMKMLLTKCDVAQAAAIERRRRYDEERRERIFNPRRRLIGIDKEALDQQVQERKQKELEERQINNAFDELRVQNDKLALLLEQSLLEERRKINKEINVFRSTYQGPEARREYEIPARVDDTDSRCGSSSGQKFPGEDLGSKDREKAQKEQNKAWLEQQILERKSTKNEQKRVEESYDQILMSMDKRSCEIEYLERKCRRQLNETVKQYNKFMADERAQYDNAQKQKEQEDNMAEVCHSMLGDLLCENSNVHQSSLGPHRVRGSMYKGMSEEERMEFRILQRQQIEEKIVQRAEEARLEAEWNKLSDGIAYNVFMKDKENAKKQREIEKQIVEQNKILSVEQKERQHFLNKYVYTSNLSDDFYKQFNTTTR</sequence>
<evidence type="ECO:0000256" key="3">
    <source>
        <dbReference type="ARBA" id="ARBA00022490"/>
    </source>
</evidence>
<dbReference type="AlphaFoldDB" id="A0AAN9Z238"/>
<evidence type="ECO:0000256" key="5">
    <source>
        <dbReference type="ARBA" id="ARBA00023054"/>
    </source>
</evidence>
<comment type="subunit">
    <text evidence="9">Microtubule inner protein component of sperm flagellar doublet microtubules.</text>
</comment>
<organism evidence="12 13">
    <name type="scientific">Gryllus longicercus</name>
    <dbReference type="NCBI Taxonomy" id="2509291"/>
    <lineage>
        <taxon>Eukaryota</taxon>
        <taxon>Metazoa</taxon>
        <taxon>Ecdysozoa</taxon>
        <taxon>Arthropoda</taxon>
        <taxon>Hexapoda</taxon>
        <taxon>Insecta</taxon>
        <taxon>Pterygota</taxon>
        <taxon>Neoptera</taxon>
        <taxon>Polyneoptera</taxon>
        <taxon>Orthoptera</taxon>
        <taxon>Ensifera</taxon>
        <taxon>Gryllidea</taxon>
        <taxon>Grylloidea</taxon>
        <taxon>Gryllidae</taxon>
        <taxon>Gryllinae</taxon>
        <taxon>Gryllus</taxon>
    </lineage>
</organism>
<evidence type="ECO:0000256" key="2">
    <source>
        <dbReference type="ARBA" id="ARBA00006875"/>
    </source>
</evidence>
<evidence type="ECO:0000256" key="4">
    <source>
        <dbReference type="ARBA" id="ARBA00022846"/>
    </source>
</evidence>
<dbReference type="Proteomes" id="UP001378592">
    <property type="component" value="Unassembled WGS sequence"/>
</dbReference>
<gene>
    <name evidence="12" type="ORF">R5R35_006780</name>
</gene>
<dbReference type="Pfam" id="PF05914">
    <property type="entry name" value="RIB43A"/>
    <property type="match status" value="1"/>
</dbReference>
<keyword evidence="13" id="KW-1185">Reference proteome</keyword>
<evidence type="ECO:0000313" key="13">
    <source>
        <dbReference type="Proteomes" id="UP001378592"/>
    </source>
</evidence>
<evidence type="ECO:0000313" key="12">
    <source>
        <dbReference type="EMBL" id="KAK7793283.1"/>
    </source>
</evidence>
<reference evidence="12 13" key="1">
    <citation type="submission" date="2024-03" db="EMBL/GenBank/DDBJ databases">
        <title>The genome assembly and annotation of the cricket Gryllus longicercus Weissman &amp; Gray.</title>
        <authorList>
            <person name="Szrajer S."/>
            <person name="Gray D."/>
            <person name="Ylla G."/>
        </authorList>
    </citation>
    <scope>NUCLEOTIDE SEQUENCE [LARGE SCALE GENOMIC DNA]</scope>
    <source>
        <strain evidence="12">DAG 2021-001</strain>
        <tissue evidence="12">Whole body minus gut</tissue>
    </source>
</reference>
<feature type="coiled-coil region" evidence="10">
    <location>
        <begin position="234"/>
        <end position="261"/>
    </location>
</feature>
<dbReference type="PANTHER" id="PTHR14517">
    <property type="entry name" value="RIB43A-RELATED"/>
    <property type="match status" value="1"/>
</dbReference>